<evidence type="ECO:0000256" key="7">
    <source>
        <dbReference type="ARBA" id="ARBA00023136"/>
    </source>
</evidence>
<keyword evidence="11" id="KW-1185">Reference proteome</keyword>
<feature type="transmembrane region" description="Helical" evidence="9">
    <location>
        <begin position="234"/>
        <end position="252"/>
    </location>
</feature>
<organism evidence="10 11">
    <name type="scientific">Blochmanniella vafra (strain BVAF)</name>
    <dbReference type="NCBI Taxonomy" id="859654"/>
    <lineage>
        <taxon>Bacteria</taxon>
        <taxon>Pseudomonadati</taxon>
        <taxon>Pseudomonadota</taxon>
        <taxon>Gammaproteobacteria</taxon>
        <taxon>Enterobacterales</taxon>
        <taxon>Enterobacteriaceae</taxon>
        <taxon>ant endosymbionts</taxon>
        <taxon>Candidatus Blochmanniella</taxon>
    </lineage>
</organism>
<evidence type="ECO:0000256" key="1">
    <source>
        <dbReference type="ARBA" id="ARBA00004141"/>
    </source>
</evidence>
<feature type="transmembrane region" description="Helical" evidence="9">
    <location>
        <begin position="151"/>
        <end position="175"/>
    </location>
</feature>
<dbReference type="PANTHER" id="PTHR43448">
    <property type="entry name" value="PROTOHEME IX FARNESYLTRANSFERASE, MITOCHONDRIAL"/>
    <property type="match status" value="1"/>
</dbReference>
<keyword evidence="7 9" id="KW-0472">Membrane</keyword>
<keyword evidence="5 9" id="KW-1133">Transmembrane helix</keyword>
<dbReference type="CDD" id="cd13957">
    <property type="entry name" value="PT_UbiA_Cox10"/>
    <property type="match status" value="1"/>
</dbReference>
<dbReference type="AlphaFoldDB" id="E8Q624"/>
<dbReference type="InterPro" id="IPR044878">
    <property type="entry name" value="UbiA_sf"/>
</dbReference>
<dbReference type="HAMAP" id="MF_00154">
    <property type="entry name" value="CyoE_CtaB"/>
    <property type="match status" value="1"/>
</dbReference>
<evidence type="ECO:0000313" key="10">
    <source>
        <dbReference type="EMBL" id="ADV33640.1"/>
    </source>
</evidence>
<dbReference type="PANTHER" id="PTHR43448:SF2">
    <property type="entry name" value="PROTOHEME IX FARNESYLTRANSFERASE, MITOCHONDRIAL"/>
    <property type="match status" value="1"/>
</dbReference>
<comment type="similarity">
    <text evidence="9">Belongs to the UbiA prenyltransferase family. Protoheme IX farnesyltransferase subfamily.</text>
</comment>
<evidence type="ECO:0000256" key="6">
    <source>
        <dbReference type="ARBA" id="ARBA00023133"/>
    </source>
</evidence>
<dbReference type="GO" id="GO:0048034">
    <property type="term" value="P:heme O biosynthetic process"/>
    <property type="evidence" value="ECO:0007669"/>
    <property type="project" value="UniProtKB-UniRule"/>
</dbReference>
<protein>
    <recommendedName>
        <fullName evidence="9">Protoheme IX farnesyltransferase</fullName>
        <ecNumber evidence="9">2.5.1.141</ecNumber>
    </recommendedName>
    <alternativeName>
        <fullName evidence="9">Heme B farnesyltransferase</fullName>
    </alternativeName>
    <alternativeName>
        <fullName evidence="9">Heme O synthase</fullName>
    </alternativeName>
</protein>
<evidence type="ECO:0000256" key="8">
    <source>
        <dbReference type="ARBA" id="ARBA00047690"/>
    </source>
</evidence>
<feature type="transmembrane region" description="Helical" evidence="9">
    <location>
        <begin position="207"/>
        <end position="227"/>
    </location>
</feature>
<gene>
    <name evidence="9 10" type="primary">cyoE</name>
    <name evidence="10" type="ordered locus">BVAF_242</name>
</gene>
<dbReference type="HOGENOM" id="CLU_029631_0_0_6"/>
<dbReference type="GO" id="GO:0008495">
    <property type="term" value="F:protoheme IX farnesyltransferase activity"/>
    <property type="evidence" value="ECO:0007669"/>
    <property type="project" value="UniProtKB-UniRule"/>
</dbReference>
<feature type="transmembrane region" description="Helical" evidence="9">
    <location>
        <begin position="113"/>
        <end position="130"/>
    </location>
</feature>
<name>E8Q624_BLOVB</name>
<evidence type="ECO:0000313" key="11">
    <source>
        <dbReference type="Proteomes" id="UP000007464"/>
    </source>
</evidence>
<feature type="transmembrane region" description="Helical" evidence="9">
    <location>
        <begin position="264"/>
        <end position="283"/>
    </location>
</feature>
<dbReference type="UniPathway" id="UPA00834">
    <property type="reaction ID" value="UER00712"/>
</dbReference>
<keyword evidence="6 9" id="KW-0350">Heme biosynthesis</keyword>
<dbReference type="InterPro" id="IPR000537">
    <property type="entry name" value="UbiA_prenyltransferase"/>
</dbReference>
<sequence>MIIQYYFSLIKPGIVIGNIMSSIGGFLMASQEQHINYMILINMIIGLALVIASSCVLNNIIDRDIDAIMMRTNTRILAQQKKILSIKNSIFYALILNISGFLLLYNIKNFYTIFLSAIGFIIYVVLYSLYMKRKSSYGMIAGSLSGAMPPVIGYCTVTNTFDCGALILLMIFSFWQIPHSYSITIFRHIDYKNALIPTFFIKKGMHITRIHILTGILGFCLSTILLTVKGYTSYIFLCIISIFNLFWLYTGWYKYKYINNDSVWAKKMFILSIIIIILLNLMLSLDVKICRSIW</sequence>
<dbReference type="NCBIfam" id="NF003348">
    <property type="entry name" value="PRK04375.1-1"/>
    <property type="match status" value="1"/>
</dbReference>
<evidence type="ECO:0000256" key="2">
    <source>
        <dbReference type="ARBA" id="ARBA00022475"/>
    </source>
</evidence>
<feature type="transmembrane region" description="Helical" evidence="9">
    <location>
        <begin position="35"/>
        <end position="61"/>
    </location>
</feature>
<dbReference type="KEGG" id="bva:BVAF_242"/>
<dbReference type="Proteomes" id="UP000007464">
    <property type="component" value="Chromosome"/>
</dbReference>
<evidence type="ECO:0000256" key="4">
    <source>
        <dbReference type="ARBA" id="ARBA00022692"/>
    </source>
</evidence>
<evidence type="ECO:0000256" key="5">
    <source>
        <dbReference type="ARBA" id="ARBA00022989"/>
    </source>
</evidence>
<comment type="catalytic activity">
    <reaction evidence="8 9">
        <text>heme b + (2E,6E)-farnesyl diphosphate + H2O = Fe(II)-heme o + diphosphate</text>
        <dbReference type="Rhea" id="RHEA:28070"/>
        <dbReference type="ChEBI" id="CHEBI:15377"/>
        <dbReference type="ChEBI" id="CHEBI:33019"/>
        <dbReference type="ChEBI" id="CHEBI:60344"/>
        <dbReference type="ChEBI" id="CHEBI:60530"/>
        <dbReference type="ChEBI" id="CHEBI:175763"/>
        <dbReference type="EC" id="2.5.1.141"/>
    </reaction>
</comment>
<comment type="function">
    <text evidence="9">Converts heme B (protoheme IX) to heme O by substitution of the vinyl group on carbon 2 of heme B porphyrin ring with a hydroxyethyl farnesyl side group.</text>
</comment>
<keyword evidence="9" id="KW-0997">Cell inner membrane</keyword>
<dbReference type="Gene3D" id="1.10.357.140">
    <property type="entry name" value="UbiA prenyltransferase"/>
    <property type="match status" value="1"/>
</dbReference>
<feature type="transmembrane region" description="Helical" evidence="9">
    <location>
        <begin position="12"/>
        <end position="29"/>
    </location>
</feature>
<proteinExistence type="inferred from homology"/>
<accession>E8Q624</accession>
<dbReference type="STRING" id="859654.BVAF_242"/>
<evidence type="ECO:0000256" key="3">
    <source>
        <dbReference type="ARBA" id="ARBA00022679"/>
    </source>
</evidence>
<dbReference type="EC" id="2.5.1.141" evidence="9"/>
<dbReference type="Pfam" id="PF01040">
    <property type="entry name" value="UbiA"/>
    <property type="match status" value="1"/>
</dbReference>
<comment type="miscellaneous">
    <text evidence="9">Carbon 2 of the heme B porphyrin ring is defined according to the Fischer nomenclature.</text>
</comment>
<keyword evidence="3 9" id="KW-0808">Transferase</keyword>
<reference evidence="10 11" key="1">
    <citation type="journal article" date="2010" name="BMC Genomics">
        <title>Unprecedented loss of ammonia assimilation capability in a urease-encoding bacterial mutualist.</title>
        <authorList>
            <person name="Williams L.E."/>
            <person name="Wernegreen J.J."/>
        </authorList>
    </citation>
    <scope>NUCLEOTIDE SEQUENCE [LARGE SCALE GENOMIC DNA]</scope>
    <source>
        <strain evidence="10 11">BVAF</strain>
    </source>
</reference>
<dbReference type="NCBIfam" id="TIGR01473">
    <property type="entry name" value="cyoE_ctaB"/>
    <property type="match status" value="1"/>
</dbReference>
<dbReference type="GO" id="GO:0005886">
    <property type="term" value="C:plasma membrane"/>
    <property type="evidence" value="ECO:0007669"/>
    <property type="project" value="UniProtKB-SubCell"/>
</dbReference>
<dbReference type="EMBL" id="CP002189">
    <property type="protein sequence ID" value="ADV33640.1"/>
    <property type="molecule type" value="Genomic_DNA"/>
</dbReference>
<evidence type="ECO:0000256" key="9">
    <source>
        <dbReference type="HAMAP-Rule" id="MF_00154"/>
    </source>
</evidence>
<comment type="subcellular location">
    <subcellularLocation>
        <location evidence="9">Cell inner membrane</location>
        <topology evidence="9">Multi-pass membrane protein</topology>
    </subcellularLocation>
    <subcellularLocation>
        <location evidence="1">Membrane</location>
        <topology evidence="1">Multi-pass membrane protein</topology>
    </subcellularLocation>
</comment>
<feature type="transmembrane region" description="Helical" evidence="9">
    <location>
        <begin position="89"/>
        <end position="107"/>
    </location>
</feature>
<dbReference type="InterPro" id="IPR006369">
    <property type="entry name" value="Protohaem_IX_farnesylTrfase"/>
</dbReference>
<keyword evidence="2 9" id="KW-1003">Cell membrane</keyword>
<comment type="pathway">
    <text evidence="9">Porphyrin-containing compound metabolism; heme O biosynthesis; heme O from protoheme: step 1/1.</text>
</comment>
<keyword evidence="4 9" id="KW-0812">Transmembrane</keyword>